<accession>A0A024VQ10</accession>
<organism evidence="1 2">
    <name type="scientific">Plasmodium falciparum FCH/4</name>
    <dbReference type="NCBI Taxonomy" id="1036724"/>
    <lineage>
        <taxon>Eukaryota</taxon>
        <taxon>Sar</taxon>
        <taxon>Alveolata</taxon>
        <taxon>Apicomplexa</taxon>
        <taxon>Aconoidasida</taxon>
        <taxon>Haemosporida</taxon>
        <taxon>Plasmodiidae</taxon>
        <taxon>Plasmodium</taxon>
        <taxon>Plasmodium (Laverania)</taxon>
    </lineage>
</organism>
<dbReference type="Proteomes" id="UP000030656">
    <property type="component" value="Unassembled WGS sequence"/>
</dbReference>
<protein>
    <submittedName>
        <fullName evidence="1">Uncharacterized protein</fullName>
    </submittedName>
</protein>
<reference evidence="1 2" key="2">
    <citation type="submission" date="2013-02" db="EMBL/GenBank/DDBJ databases">
        <title>The Genome Sequence of Plasmodium falciparum FCH/4.</title>
        <authorList>
            <consortium name="The Broad Institute Genome Sequencing Platform"/>
            <consortium name="The Broad Institute Genome Sequencing Center for Infectious Disease"/>
            <person name="Neafsey D."/>
            <person name="Cheeseman I."/>
            <person name="Volkman S."/>
            <person name="Adams J."/>
            <person name="Walker B."/>
            <person name="Young S.K."/>
            <person name="Zeng Q."/>
            <person name="Gargeya S."/>
            <person name="Fitzgerald M."/>
            <person name="Haas B."/>
            <person name="Abouelleil A."/>
            <person name="Alvarado L."/>
            <person name="Arachchi H.M."/>
            <person name="Berlin A.M."/>
            <person name="Chapman S.B."/>
            <person name="Dewar J."/>
            <person name="Goldberg J."/>
            <person name="Griggs A."/>
            <person name="Gujja S."/>
            <person name="Hansen M."/>
            <person name="Howarth C."/>
            <person name="Imamovic A."/>
            <person name="Larimer J."/>
            <person name="McCowan C."/>
            <person name="Murphy C."/>
            <person name="Neiman D."/>
            <person name="Pearson M."/>
            <person name="Priest M."/>
            <person name="Roberts A."/>
            <person name="Saif S."/>
            <person name="Shea T."/>
            <person name="Sisk P."/>
            <person name="Sykes S."/>
            <person name="Wortman J."/>
            <person name="Nusbaum C."/>
            <person name="Birren B."/>
        </authorList>
    </citation>
    <scope>NUCLEOTIDE SEQUENCE [LARGE SCALE GENOMIC DNA]</scope>
    <source>
        <strain evidence="1 2">FCH/4</strain>
    </source>
</reference>
<sequence length="23" mass="3149">MYIYFSYLHVLQRWSYQRFYIDR</sequence>
<evidence type="ECO:0000313" key="1">
    <source>
        <dbReference type="EMBL" id="ETW30572.1"/>
    </source>
</evidence>
<dbReference type="EMBL" id="KI927901">
    <property type="protein sequence ID" value="ETW30572.1"/>
    <property type="molecule type" value="Genomic_DNA"/>
</dbReference>
<gene>
    <name evidence="1" type="ORF">PFFCH_01984</name>
</gene>
<reference evidence="1 2" key="1">
    <citation type="submission" date="2013-02" db="EMBL/GenBank/DDBJ databases">
        <title>The Genome Annotation of Plasmodium falciparum FCH/4.</title>
        <authorList>
            <consortium name="The Broad Institute Genome Sequencing Platform"/>
            <consortium name="The Broad Institute Genome Sequencing Center for Infectious Disease"/>
            <person name="Neafsey D."/>
            <person name="Hoffman S."/>
            <person name="Volkman S."/>
            <person name="Rosenthal P."/>
            <person name="Walker B."/>
            <person name="Young S.K."/>
            <person name="Zeng Q."/>
            <person name="Gargeya S."/>
            <person name="Fitzgerald M."/>
            <person name="Haas B."/>
            <person name="Abouelleil A."/>
            <person name="Allen A.W."/>
            <person name="Alvarado L."/>
            <person name="Arachchi H.M."/>
            <person name="Berlin A.M."/>
            <person name="Chapman S.B."/>
            <person name="Gainer-Dewar J."/>
            <person name="Goldberg J."/>
            <person name="Griggs A."/>
            <person name="Gujja S."/>
            <person name="Hansen M."/>
            <person name="Howarth C."/>
            <person name="Imamovic A."/>
            <person name="Ireland A."/>
            <person name="Larimer J."/>
            <person name="McCowan C."/>
            <person name="Murphy C."/>
            <person name="Pearson M."/>
            <person name="Poon T.W."/>
            <person name="Priest M."/>
            <person name="Roberts A."/>
            <person name="Saif S."/>
            <person name="Shea T."/>
            <person name="Sisk P."/>
            <person name="Sykes S."/>
            <person name="Wortman J."/>
            <person name="Nusbaum C."/>
            <person name="Birren B."/>
        </authorList>
    </citation>
    <scope>NUCLEOTIDE SEQUENCE [LARGE SCALE GENOMIC DNA]</scope>
    <source>
        <strain evidence="1 2">FCH/4</strain>
    </source>
</reference>
<evidence type="ECO:0000313" key="2">
    <source>
        <dbReference type="Proteomes" id="UP000030656"/>
    </source>
</evidence>
<name>A0A024VQ10_PLAFA</name>
<dbReference type="AlphaFoldDB" id="A0A024VQ10"/>
<proteinExistence type="predicted"/>